<evidence type="ECO:0000256" key="5">
    <source>
        <dbReference type="ARBA" id="ARBA00023136"/>
    </source>
</evidence>
<dbReference type="GO" id="GO:0009330">
    <property type="term" value="C:DNA topoisomerase type II (double strand cut, ATP-hydrolyzing) complex"/>
    <property type="evidence" value="ECO:0007669"/>
    <property type="project" value="TreeGrafter"/>
</dbReference>
<dbReference type="GO" id="GO:0005737">
    <property type="term" value="C:cytoplasm"/>
    <property type="evidence" value="ECO:0007669"/>
    <property type="project" value="TreeGrafter"/>
</dbReference>
<evidence type="ECO:0000256" key="2">
    <source>
        <dbReference type="ARBA" id="ARBA00022475"/>
    </source>
</evidence>
<sequence>MAKAAQNIQELSLEDVMGDRFGRYSKYIIQERALPDIRDGLKPVQRRILYAMYLDGNTYDKAFRKSAKSVGNIMGNFHPHGDSSIYEAMVRLSQNWKLREPLIEMHGNNGSMDGDPPAAMRYTEARLSKISAELLRDIDKDTVDMVLNFDDTEKEPTVLPARFPNLLVNGATGISAGYATEIPPHNLGEVIDAFVYLVDHPQADLADLMQFVKGPDFPTGGILQGLAGIKEAYTTGRGKAVLRSKTAIVPIRGHREQIVITEIPYDVNKAQLVKKIDEVRVLKKVDGISEVRDESDRLGLSIVIELKKQADAQGILNYLFKNTDLQITYNFNIVAISDMRPKQVGLVEILQSYLQHQQDVLTRRTQYNLKKAQDRQHIVEGLIKALSILDKVIKTIRASKDKKSAKVKLQADYGFSELQAEAIVVLQLYRLTNTDVTELQKEHDQLSKDITRYTDILEHPASLAKLIKKEALGVKKQYVSPRKTQIEKEIEAITINTSVLVSDEEVRVAVTRDGYFKRSSLRSYQASVSKDPKDNGIRENDQFVLNTVAGTLQHLFIFTSKGNMIYRPIHEIDDVRWKEVGEHISQSVGLDGSESIVAAYVVPKLDMALNFVLATKYGQIKQVELANLQPNRTYKSKPQLAIKLKQAEDEVLQVYQIQTAAVSQFEVVSATHLGYGVRYPLAEVPAVGAKAAGVKAMDLKPDDYIVSFILTDSAKDSLGLLTQRGAFKQMHLSELPISSRARRGVLLLRELKRNPHRIFALIKEPADLSQVKAVDILTTTGVRIQIDPKTHNFGDRYSNGSFVMDVETQGDPKEIKLINYPQDVGDNGSDTKKSD</sequence>
<dbReference type="eggNOG" id="COG0188">
    <property type="taxonomic scope" value="Bacteria"/>
</dbReference>
<dbReference type="GO" id="GO:0006265">
    <property type="term" value="P:DNA topological change"/>
    <property type="evidence" value="ECO:0007669"/>
    <property type="project" value="UniProtKB-UniRule"/>
</dbReference>
<dbReference type="RefSeq" id="WP_081763018.1">
    <property type="nucleotide sequence ID" value="NZ_AZGA01000002.1"/>
</dbReference>
<dbReference type="STRING" id="1423734.FC83_GL002399"/>
<dbReference type="SUPFAM" id="SSF101904">
    <property type="entry name" value="GyrA/ParC C-terminal domain-like"/>
    <property type="match status" value="1"/>
</dbReference>
<gene>
    <name evidence="7" type="primary">parC</name>
    <name evidence="10" type="ORF">FC83_GL002399</name>
</gene>
<evidence type="ECO:0000313" key="10">
    <source>
        <dbReference type="EMBL" id="KRM36527.1"/>
    </source>
</evidence>
<name>X0QKM8_9LACO</name>
<evidence type="ECO:0000256" key="1">
    <source>
        <dbReference type="ARBA" id="ARBA00000185"/>
    </source>
</evidence>
<proteinExistence type="inferred from homology"/>
<dbReference type="InterPro" id="IPR013757">
    <property type="entry name" value="Topo_IIA_A_a_sf"/>
</dbReference>
<evidence type="ECO:0000256" key="7">
    <source>
        <dbReference type="HAMAP-Rule" id="MF_00937"/>
    </source>
</evidence>
<evidence type="ECO:0000256" key="3">
    <source>
        <dbReference type="ARBA" id="ARBA00023029"/>
    </source>
</evidence>
<feature type="site" description="Interaction with DNA" evidence="7">
    <location>
        <position position="91"/>
    </location>
</feature>
<feature type="active site" description="O-(5'-phospho-DNA)-tyrosine intermediate" evidence="7 8">
    <location>
        <position position="122"/>
    </location>
</feature>
<dbReference type="FunFam" id="3.90.199.10:FF:000001">
    <property type="entry name" value="DNA gyrase subunit A"/>
    <property type="match status" value="1"/>
</dbReference>
<dbReference type="GO" id="GO:0019897">
    <property type="term" value="C:extrinsic component of plasma membrane"/>
    <property type="evidence" value="ECO:0007669"/>
    <property type="project" value="UniProtKB-UniRule"/>
</dbReference>
<dbReference type="InterPro" id="IPR002205">
    <property type="entry name" value="Topo_IIA_dom_A"/>
</dbReference>
<dbReference type="InterPro" id="IPR006691">
    <property type="entry name" value="GyrA/parC_rep"/>
</dbReference>
<comment type="function">
    <text evidence="7">Topoisomerase IV is essential for chromosome segregation. It relaxes supercoiled DNA. Performs the decatenation events required during the replication of a circular DNA molecule.</text>
</comment>
<dbReference type="Gene3D" id="3.30.1360.40">
    <property type="match status" value="1"/>
</dbReference>
<dbReference type="PATRIC" id="fig|1423734.3.peg.2433"/>
<dbReference type="PROSITE" id="PS52040">
    <property type="entry name" value="TOPO_IIA"/>
    <property type="match status" value="1"/>
</dbReference>
<dbReference type="GO" id="GO:0005694">
    <property type="term" value="C:chromosome"/>
    <property type="evidence" value="ECO:0007669"/>
    <property type="project" value="InterPro"/>
</dbReference>
<feature type="site" description="Transition state stabilizer" evidence="7">
    <location>
        <position position="121"/>
    </location>
</feature>
<dbReference type="EMBL" id="AZGA01000002">
    <property type="protein sequence ID" value="KRM36527.1"/>
    <property type="molecule type" value="Genomic_DNA"/>
</dbReference>
<dbReference type="Gene3D" id="1.10.268.10">
    <property type="entry name" value="Topoisomerase, domain 3"/>
    <property type="match status" value="1"/>
</dbReference>
<dbReference type="PANTHER" id="PTHR43493:SF9">
    <property type="entry name" value="DNA TOPOISOMERASE 4 SUBUNIT A"/>
    <property type="match status" value="1"/>
</dbReference>
<dbReference type="InterPro" id="IPR013760">
    <property type="entry name" value="Topo_IIA-like_dom_sf"/>
</dbReference>
<dbReference type="NCBIfam" id="TIGR01061">
    <property type="entry name" value="parC_Gpos"/>
    <property type="match status" value="1"/>
</dbReference>
<dbReference type="Gene3D" id="3.90.199.10">
    <property type="entry name" value="Topoisomerase II, domain 5"/>
    <property type="match status" value="1"/>
</dbReference>
<dbReference type="NCBIfam" id="NF004044">
    <property type="entry name" value="PRK05561.1"/>
    <property type="match status" value="1"/>
</dbReference>
<accession>X0QKM8</accession>
<dbReference type="HAMAP" id="MF_00937">
    <property type="entry name" value="ParC_type2"/>
    <property type="match status" value="1"/>
</dbReference>
<dbReference type="GO" id="GO:0007059">
    <property type="term" value="P:chromosome segregation"/>
    <property type="evidence" value="ECO:0007669"/>
    <property type="project" value="UniProtKB-UniRule"/>
</dbReference>
<dbReference type="Gene3D" id="2.120.10.90">
    <property type="entry name" value="DNA gyrase/topoisomerase IV, subunit A, C-terminal"/>
    <property type="match status" value="1"/>
</dbReference>
<feature type="site" description="Interaction with DNA" evidence="7">
    <location>
        <position position="80"/>
    </location>
</feature>
<dbReference type="GO" id="GO:0034335">
    <property type="term" value="F:DNA negative supercoiling activity"/>
    <property type="evidence" value="ECO:0007669"/>
    <property type="project" value="UniProtKB-ARBA"/>
</dbReference>
<dbReference type="InterPro" id="IPR013758">
    <property type="entry name" value="Topo_IIA_A/C_ab"/>
</dbReference>
<evidence type="ECO:0000313" key="11">
    <source>
        <dbReference type="Proteomes" id="UP000051236"/>
    </source>
</evidence>
<dbReference type="EC" id="5.6.2.2" evidence="7"/>
<comment type="caution">
    <text evidence="10">The sequence shown here is derived from an EMBL/GenBank/DDBJ whole genome shotgun (WGS) entry which is preliminary data.</text>
</comment>
<dbReference type="InterPro" id="IPR005741">
    <property type="entry name" value="TopoIV_A_Gpos"/>
</dbReference>
<feature type="site" description="Interaction with DNA" evidence="7">
    <location>
        <position position="97"/>
    </location>
</feature>
<keyword evidence="2 7" id="KW-1003">Cell membrane</keyword>
<dbReference type="Proteomes" id="UP000051236">
    <property type="component" value="Unassembled WGS sequence"/>
</dbReference>
<dbReference type="Pfam" id="PF00521">
    <property type="entry name" value="DNA_topoisoIV"/>
    <property type="match status" value="1"/>
</dbReference>
<organism evidence="10 11">
    <name type="scientific">Agrilactobacillus composti DSM 18527 = JCM 14202</name>
    <dbReference type="NCBI Taxonomy" id="1423734"/>
    <lineage>
        <taxon>Bacteria</taxon>
        <taxon>Bacillati</taxon>
        <taxon>Bacillota</taxon>
        <taxon>Bacilli</taxon>
        <taxon>Lactobacillales</taxon>
        <taxon>Lactobacillaceae</taxon>
        <taxon>Agrilactobacillus</taxon>
    </lineage>
</organism>
<comment type="subcellular location">
    <subcellularLocation>
        <location evidence="7">Cell membrane</location>
        <topology evidence="7">Peripheral membrane protein</topology>
    </subcellularLocation>
</comment>
<evidence type="ECO:0000256" key="8">
    <source>
        <dbReference type="PROSITE-ProRule" id="PRU01384"/>
    </source>
</evidence>
<dbReference type="GO" id="GO:0005524">
    <property type="term" value="F:ATP binding"/>
    <property type="evidence" value="ECO:0007669"/>
    <property type="project" value="InterPro"/>
</dbReference>
<evidence type="ECO:0000259" key="9">
    <source>
        <dbReference type="PROSITE" id="PS52040"/>
    </source>
</evidence>
<dbReference type="Pfam" id="PF03989">
    <property type="entry name" value="DNA_gyraseA_C"/>
    <property type="match status" value="3"/>
</dbReference>
<keyword evidence="5 7" id="KW-0472">Membrane</keyword>
<dbReference type="SMART" id="SM00434">
    <property type="entry name" value="TOP4c"/>
    <property type="match status" value="1"/>
</dbReference>
<dbReference type="SUPFAM" id="SSF56719">
    <property type="entry name" value="Type II DNA topoisomerase"/>
    <property type="match status" value="1"/>
</dbReference>
<dbReference type="InterPro" id="IPR035516">
    <property type="entry name" value="Gyrase/topoIV_suA_C"/>
</dbReference>
<evidence type="ECO:0000256" key="4">
    <source>
        <dbReference type="ARBA" id="ARBA00023125"/>
    </source>
</evidence>
<dbReference type="InterPro" id="IPR050220">
    <property type="entry name" value="Type_II_DNA_Topoisomerases"/>
</dbReference>
<dbReference type="CDD" id="cd00187">
    <property type="entry name" value="TOP4c"/>
    <property type="match status" value="1"/>
</dbReference>
<dbReference type="GO" id="GO:0003677">
    <property type="term" value="F:DNA binding"/>
    <property type="evidence" value="ECO:0007669"/>
    <property type="project" value="UniProtKB-UniRule"/>
</dbReference>
<evidence type="ECO:0000256" key="6">
    <source>
        <dbReference type="ARBA" id="ARBA00023235"/>
    </source>
</evidence>
<feature type="site" description="Interaction with DNA" evidence="7">
    <location>
        <position position="42"/>
    </location>
</feature>
<feature type="site" description="Interaction with DNA" evidence="7">
    <location>
        <position position="78"/>
    </location>
</feature>
<keyword evidence="4 7" id="KW-0238">DNA-binding</keyword>
<comment type="subunit">
    <text evidence="7">Heterotetramer composed of ParC and ParE.</text>
</comment>
<comment type="catalytic activity">
    <reaction evidence="1 7 8">
        <text>ATP-dependent breakage, passage and rejoining of double-stranded DNA.</text>
        <dbReference type="EC" id="5.6.2.2"/>
    </reaction>
</comment>
<keyword evidence="3 7" id="KW-0799">Topoisomerase</keyword>
<dbReference type="AlphaFoldDB" id="X0QKM8"/>
<protein>
    <recommendedName>
        <fullName evidence="7">DNA topoisomerase 4 subunit A</fullName>
        <ecNumber evidence="7">5.6.2.2</ecNumber>
    </recommendedName>
    <alternativeName>
        <fullName evidence="7">Topoisomerase IV subunit A</fullName>
    </alternativeName>
</protein>
<keyword evidence="6 7" id="KW-0413">Isomerase</keyword>
<keyword evidence="11" id="KW-1185">Reference proteome</keyword>
<dbReference type="PANTHER" id="PTHR43493">
    <property type="entry name" value="DNA GYRASE/TOPOISOMERASE SUBUNIT A"/>
    <property type="match status" value="1"/>
</dbReference>
<reference evidence="10 11" key="1">
    <citation type="journal article" date="2015" name="Genome Announc.">
        <title>Expanding the biotechnology potential of lactobacilli through comparative genomics of 213 strains and associated genera.</title>
        <authorList>
            <person name="Sun Z."/>
            <person name="Harris H.M."/>
            <person name="McCann A."/>
            <person name="Guo C."/>
            <person name="Argimon S."/>
            <person name="Zhang W."/>
            <person name="Yang X."/>
            <person name="Jeffery I.B."/>
            <person name="Cooney J.C."/>
            <person name="Kagawa T.F."/>
            <person name="Liu W."/>
            <person name="Song Y."/>
            <person name="Salvetti E."/>
            <person name="Wrobel A."/>
            <person name="Rasinkangas P."/>
            <person name="Parkhill J."/>
            <person name="Rea M.C."/>
            <person name="O'Sullivan O."/>
            <person name="Ritari J."/>
            <person name="Douillard F.P."/>
            <person name="Paul Ross R."/>
            <person name="Yang R."/>
            <person name="Briner A.E."/>
            <person name="Felis G.E."/>
            <person name="de Vos W.M."/>
            <person name="Barrangou R."/>
            <person name="Klaenhammer T.R."/>
            <person name="Caufield P.W."/>
            <person name="Cui Y."/>
            <person name="Zhang H."/>
            <person name="O'Toole P.W."/>
        </authorList>
    </citation>
    <scope>NUCLEOTIDE SEQUENCE [LARGE SCALE GENOMIC DNA]</scope>
    <source>
        <strain evidence="10 11">DSM 18527</strain>
    </source>
</reference>
<feature type="domain" description="Topo IIA-type catalytic" evidence="9">
    <location>
        <begin position="34"/>
        <end position="500"/>
    </location>
</feature>
<dbReference type="FunFam" id="1.10.268.10:FF:000001">
    <property type="entry name" value="DNA gyrase subunit A"/>
    <property type="match status" value="1"/>
</dbReference>
<comment type="similarity">
    <text evidence="7">Belongs to the type II topoisomerase GyrA/ParC subunit family. ParC type 2 subfamily.</text>
</comment>
<dbReference type="FunFam" id="3.30.1360.40:FF:000002">
    <property type="entry name" value="DNA gyrase subunit A"/>
    <property type="match status" value="1"/>
</dbReference>